<dbReference type="PANTHER" id="PTHR30404:SF0">
    <property type="entry name" value="N-ACETYLMURAMOYL-L-ALANINE AMIDASE AMIC"/>
    <property type="match status" value="1"/>
</dbReference>
<dbReference type="EC" id="3.5.1.28" evidence="2"/>
<comment type="catalytic activity">
    <reaction evidence="1">
        <text>Hydrolyzes the link between N-acetylmuramoyl residues and L-amino acid residues in certain cell-wall glycopeptides.</text>
        <dbReference type="EC" id="3.5.1.28"/>
    </reaction>
</comment>
<organism evidence="6 7">
    <name type="scientific">Jeongeupia naejangsanensis</name>
    <dbReference type="NCBI Taxonomy" id="613195"/>
    <lineage>
        <taxon>Bacteria</taxon>
        <taxon>Pseudomonadati</taxon>
        <taxon>Pseudomonadota</taxon>
        <taxon>Betaproteobacteria</taxon>
        <taxon>Neisseriales</taxon>
        <taxon>Chitinibacteraceae</taxon>
        <taxon>Jeongeupia</taxon>
    </lineage>
</organism>
<comment type="caution">
    <text evidence="6">The sequence shown here is derived from an EMBL/GenBank/DDBJ whole genome shotgun (WGS) entry which is preliminary data.</text>
</comment>
<evidence type="ECO:0000259" key="5">
    <source>
        <dbReference type="SMART" id="SM00646"/>
    </source>
</evidence>
<dbReference type="InterPro" id="IPR050695">
    <property type="entry name" value="N-acetylmuramoyl_amidase_3"/>
</dbReference>
<proteinExistence type="predicted"/>
<dbReference type="PANTHER" id="PTHR30404">
    <property type="entry name" value="N-ACETYLMURAMOYL-L-ALANINE AMIDASE"/>
    <property type="match status" value="1"/>
</dbReference>
<feature type="signal peptide" evidence="4">
    <location>
        <begin position="1"/>
        <end position="21"/>
    </location>
</feature>
<dbReference type="SUPFAM" id="SSF53187">
    <property type="entry name" value="Zn-dependent exopeptidases"/>
    <property type="match status" value="1"/>
</dbReference>
<protein>
    <recommendedName>
        <fullName evidence="2">N-acetylmuramoyl-L-alanine amidase</fullName>
        <ecNumber evidence="2">3.5.1.28</ecNumber>
    </recommendedName>
</protein>
<dbReference type="Pfam" id="PF01520">
    <property type="entry name" value="Amidase_3"/>
    <property type="match status" value="1"/>
</dbReference>
<dbReference type="InterPro" id="IPR002508">
    <property type="entry name" value="MurNAc-LAA_cat"/>
</dbReference>
<evidence type="ECO:0000256" key="4">
    <source>
        <dbReference type="SAM" id="SignalP"/>
    </source>
</evidence>
<gene>
    <name evidence="6" type="ORF">JMJ54_13035</name>
</gene>
<evidence type="ECO:0000256" key="2">
    <source>
        <dbReference type="ARBA" id="ARBA00011901"/>
    </source>
</evidence>
<dbReference type="SMART" id="SM00646">
    <property type="entry name" value="Ami_3"/>
    <property type="match status" value="1"/>
</dbReference>
<keyword evidence="7" id="KW-1185">Reference proteome</keyword>
<keyword evidence="4" id="KW-0732">Signal</keyword>
<dbReference type="Gene3D" id="3.40.630.40">
    <property type="entry name" value="Zn-dependent exopeptidases"/>
    <property type="match status" value="1"/>
</dbReference>
<reference evidence="6 7" key="1">
    <citation type="submission" date="2021-01" db="EMBL/GenBank/DDBJ databases">
        <title>Draft Genome Sequence and Polyhydroxyalkanoate Biosynthetic Potential of Jeongeupia naejangsanensis Type Strain DSM 24253.</title>
        <authorList>
            <person name="Turrini P."/>
            <person name="Artuso I."/>
            <person name="Lugli G.A."/>
            <person name="Frangipani E."/>
            <person name="Ventura M."/>
            <person name="Visca P."/>
        </authorList>
    </citation>
    <scope>NUCLEOTIDE SEQUENCE [LARGE SCALE GENOMIC DNA]</scope>
    <source>
        <strain evidence="6 7">DSM 24253</strain>
    </source>
</reference>
<dbReference type="CDD" id="cd02696">
    <property type="entry name" value="MurNAc-LAA"/>
    <property type="match status" value="1"/>
</dbReference>
<dbReference type="RefSeq" id="WP_203538988.1">
    <property type="nucleotide sequence ID" value="NZ_JAESND010000006.1"/>
</dbReference>
<evidence type="ECO:0000313" key="7">
    <source>
        <dbReference type="Proteomes" id="UP000809431"/>
    </source>
</evidence>
<accession>A0ABS2BMA7</accession>
<sequence length="233" mass="24708">MRPSKPVLWAMLALCAGTAQAATIAVDVGHYLAAPGATSAYGETEFGYNLALAKVVAQRLRADGHVVLLIGAGGDMDSLRARPAMASGADLFISIHHDSVQERYLSTWTVAGKAQRYSDISHGYSVFVSKDNPRYTESLGCAEAVGSAMKRAGFAPNLHHVMNDAGEGYAVLDPDLAVYQSSLIVVKYATVPALLLEAGVIINRDEALAMKQPDTRRRVADAVASAMSCLTPE</sequence>
<evidence type="ECO:0000313" key="6">
    <source>
        <dbReference type="EMBL" id="MBM3116757.1"/>
    </source>
</evidence>
<name>A0ABS2BMA7_9NEIS</name>
<evidence type="ECO:0000256" key="3">
    <source>
        <dbReference type="ARBA" id="ARBA00022801"/>
    </source>
</evidence>
<keyword evidence="3" id="KW-0378">Hydrolase</keyword>
<dbReference type="EMBL" id="JAESND010000006">
    <property type="protein sequence ID" value="MBM3116757.1"/>
    <property type="molecule type" value="Genomic_DNA"/>
</dbReference>
<dbReference type="Proteomes" id="UP000809431">
    <property type="component" value="Unassembled WGS sequence"/>
</dbReference>
<feature type="chain" id="PRO_5046030975" description="N-acetylmuramoyl-L-alanine amidase" evidence="4">
    <location>
        <begin position="22"/>
        <end position="233"/>
    </location>
</feature>
<evidence type="ECO:0000256" key="1">
    <source>
        <dbReference type="ARBA" id="ARBA00001561"/>
    </source>
</evidence>
<feature type="domain" description="MurNAc-LAA" evidence="5">
    <location>
        <begin position="81"/>
        <end position="228"/>
    </location>
</feature>